<gene>
    <name evidence="1" type="ORF">ABVK50_05995</name>
</gene>
<dbReference type="InterPro" id="IPR019647">
    <property type="entry name" value="PhoP_reg_network_YrbL"/>
</dbReference>
<evidence type="ECO:0000313" key="1">
    <source>
        <dbReference type="EMBL" id="XCG50050.1"/>
    </source>
</evidence>
<dbReference type="RefSeq" id="WP_353642422.1">
    <property type="nucleotide sequence ID" value="NZ_CP159253.1"/>
</dbReference>
<proteinExistence type="predicted"/>
<accession>A0AAU8CT76</accession>
<organism evidence="1">
    <name type="scientific">Mesorhizobium sp. WSM2240</name>
    <dbReference type="NCBI Taxonomy" id="3228851"/>
    <lineage>
        <taxon>Bacteria</taxon>
        <taxon>Pseudomonadati</taxon>
        <taxon>Pseudomonadota</taxon>
        <taxon>Alphaproteobacteria</taxon>
        <taxon>Hyphomicrobiales</taxon>
        <taxon>Phyllobacteriaceae</taxon>
        <taxon>Mesorhizobium</taxon>
    </lineage>
</organism>
<name>A0AAU8CT76_9HYPH</name>
<sequence>MPAFMGSLDLSQARLVAQGGVRFVYEHDDFPGMLIKVYKPDAIDDEGHFVGKKRKRMKFRRRLGAFVQVNREIAEFLAFQARRSNRGEQWPIAKMFGFVETEIGLGVLTQKLTAPDGGLAPTLVALVRGRQFSPRHRAALQRFLQDLEERHICMCDPHPSNIVFAGDIENGGRFVAIDGLGAKTLLPVRDWFKFFNARRTRRNAQRIWKFVDGLGKASTEPAPAVGLAGVQA</sequence>
<dbReference type="EMBL" id="CP159253">
    <property type="protein sequence ID" value="XCG50050.1"/>
    <property type="molecule type" value="Genomic_DNA"/>
</dbReference>
<dbReference type="AlphaFoldDB" id="A0AAU8CT76"/>
<reference evidence="1" key="1">
    <citation type="submission" date="2024-06" db="EMBL/GenBank/DDBJ databases">
        <title>Mesorhizobium karijinii sp. nov., a symbiont of the iconic Swainsona formosa from arid Australia.</title>
        <authorList>
            <person name="Hill Y.J."/>
            <person name="Watkin E.L.J."/>
            <person name="O'Hara G.W."/>
            <person name="Terpolilli J."/>
            <person name="Tye M.L."/>
            <person name="Kohlmeier M.G."/>
        </authorList>
    </citation>
    <scope>NUCLEOTIDE SEQUENCE</scope>
    <source>
        <strain evidence="1">WSM2240</strain>
    </source>
</reference>
<protein>
    <submittedName>
        <fullName evidence="1">YrbL family protein</fullName>
    </submittedName>
</protein>
<dbReference type="Pfam" id="PF10707">
    <property type="entry name" value="YrbL-PhoP_reg"/>
    <property type="match status" value="1"/>
</dbReference>